<feature type="domain" description="Thioesterase" evidence="2">
    <location>
        <begin position="2"/>
        <end position="179"/>
    </location>
</feature>
<dbReference type="PANTHER" id="PTHR11487">
    <property type="entry name" value="THIOESTERASE"/>
    <property type="match status" value="1"/>
</dbReference>
<dbReference type="InterPro" id="IPR029058">
    <property type="entry name" value="AB_hydrolase_fold"/>
</dbReference>
<dbReference type="AlphaFoldDB" id="A0A7W7ZTV9"/>
<dbReference type="InterPro" id="IPR012223">
    <property type="entry name" value="TEII"/>
</dbReference>
<dbReference type="GO" id="GO:0008610">
    <property type="term" value="P:lipid biosynthetic process"/>
    <property type="evidence" value="ECO:0007669"/>
    <property type="project" value="TreeGrafter"/>
</dbReference>
<comment type="caution">
    <text evidence="3">The sequence shown here is derived from an EMBL/GenBank/DDBJ whole genome shotgun (WGS) entry which is preliminary data.</text>
</comment>
<evidence type="ECO:0000259" key="2">
    <source>
        <dbReference type="Pfam" id="PF00975"/>
    </source>
</evidence>
<dbReference type="SUPFAM" id="SSF53474">
    <property type="entry name" value="alpha/beta-Hydrolases"/>
    <property type="match status" value="1"/>
</dbReference>
<dbReference type="Pfam" id="PF00975">
    <property type="entry name" value="Thioesterase"/>
    <property type="match status" value="1"/>
</dbReference>
<dbReference type="EMBL" id="JACHIO010000022">
    <property type="protein sequence ID" value="MBB5066037.1"/>
    <property type="molecule type" value="Genomic_DNA"/>
</dbReference>
<name>A0A7W7ZTV9_9BACT</name>
<proteinExistence type="inferred from homology"/>
<organism evidence="3 4">
    <name type="scientific">Granulicella mallensis</name>
    <dbReference type="NCBI Taxonomy" id="940614"/>
    <lineage>
        <taxon>Bacteria</taxon>
        <taxon>Pseudomonadati</taxon>
        <taxon>Acidobacteriota</taxon>
        <taxon>Terriglobia</taxon>
        <taxon>Terriglobales</taxon>
        <taxon>Acidobacteriaceae</taxon>
        <taxon>Granulicella</taxon>
    </lineage>
</organism>
<accession>A0A7W7ZTV9</accession>
<dbReference type="Gene3D" id="3.40.50.1820">
    <property type="entry name" value="alpha/beta hydrolase"/>
    <property type="match status" value="1"/>
</dbReference>
<evidence type="ECO:0000256" key="1">
    <source>
        <dbReference type="ARBA" id="ARBA00007169"/>
    </source>
</evidence>
<evidence type="ECO:0000313" key="4">
    <source>
        <dbReference type="Proteomes" id="UP000584867"/>
    </source>
</evidence>
<comment type="similarity">
    <text evidence="1">Belongs to the thioesterase family.</text>
</comment>
<sequence>MKEPFVNSLHALAQMIAEAITPFTNRPYAIFGHSMGALLAYEVTAELVSASYPGPVQLFVSGARPPFVPQKDPDISAFHDAALLDHLSQLGGTPEEILRDRSLMQFYLPVLRSDFRLVETYRPHKPHQFQVPLTVLFGEQDQATPKADMRLWQLVTTGDFTSRSYSGGHFFFSDRHVIQDVYSSLKGLEPKSYQPVEKKWREL</sequence>
<protein>
    <submittedName>
        <fullName evidence="3">Surfactin synthase thioesterase subunit</fullName>
    </submittedName>
</protein>
<dbReference type="PANTHER" id="PTHR11487:SF0">
    <property type="entry name" value="S-ACYL FATTY ACID SYNTHASE THIOESTERASE, MEDIUM CHAIN"/>
    <property type="match status" value="1"/>
</dbReference>
<dbReference type="Proteomes" id="UP000584867">
    <property type="component" value="Unassembled WGS sequence"/>
</dbReference>
<evidence type="ECO:0000313" key="3">
    <source>
        <dbReference type="EMBL" id="MBB5066037.1"/>
    </source>
</evidence>
<dbReference type="InterPro" id="IPR001031">
    <property type="entry name" value="Thioesterase"/>
</dbReference>
<reference evidence="3 4" key="1">
    <citation type="submission" date="2020-08" db="EMBL/GenBank/DDBJ databases">
        <title>Genomic Encyclopedia of Type Strains, Phase IV (KMG-V): Genome sequencing to study the core and pangenomes of soil and plant-associated prokaryotes.</title>
        <authorList>
            <person name="Whitman W."/>
        </authorList>
    </citation>
    <scope>NUCLEOTIDE SEQUENCE [LARGE SCALE GENOMIC DNA]</scope>
    <source>
        <strain evidence="3 4">X5P3</strain>
    </source>
</reference>
<gene>
    <name evidence="3" type="ORF">HDF15_004407</name>
</gene>